<reference evidence="2" key="1">
    <citation type="submission" date="2020-02" db="EMBL/GenBank/DDBJ databases">
        <authorList>
            <person name="Meier V. D."/>
        </authorList>
    </citation>
    <scope>NUCLEOTIDE SEQUENCE</scope>
    <source>
        <strain evidence="2">AVDCRST_MAG19</strain>
    </source>
</reference>
<organism evidence="2">
    <name type="scientific">uncultured Thermomicrobiales bacterium</name>
    <dbReference type="NCBI Taxonomy" id="1645740"/>
    <lineage>
        <taxon>Bacteria</taxon>
        <taxon>Pseudomonadati</taxon>
        <taxon>Thermomicrobiota</taxon>
        <taxon>Thermomicrobia</taxon>
        <taxon>Thermomicrobiales</taxon>
        <taxon>environmental samples</taxon>
    </lineage>
</organism>
<dbReference type="AlphaFoldDB" id="A0A6J4VHP4"/>
<evidence type="ECO:0000256" key="1">
    <source>
        <dbReference type="SAM" id="MobiDB-lite"/>
    </source>
</evidence>
<proteinExistence type="predicted"/>
<protein>
    <submittedName>
        <fullName evidence="2">Uncharacterized protein</fullName>
    </submittedName>
</protein>
<feature type="non-terminal residue" evidence="2">
    <location>
        <position position="1"/>
    </location>
</feature>
<accession>A0A6J4VHP4</accession>
<feature type="non-terminal residue" evidence="2">
    <location>
        <position position="29"/>
    </location>
</feature>
<dbReference type="EMBL" id="CADCWL010000200">
    <property type="protein sequence ID" value="CAA9577652.1"/>
    <property type="molecule type" value="Genomic_DNA"/>
</dbReference>
<feature type="region of interest" description="Disordered" evidence="1">
    <location>
        <begin position="1"/>
        <end position="29"/>
    </location>
</feature>
<name>A0A6J4VHP4_9BACT</name>
<feature type="compositionally biased region" description="Basic residues" evidence="1">
    <location>
        <begin position="1"/>
        <end position="21"/>
    </location>
</feature>
<sequence>VRSRGPGARGHRDRSAHRRCHDRGTVGNV</sequence>
<gene>
    <name evidence="2" type="ORF">AVDCRST_MAG19-3555</name>
</gene>
<evidence type="ECO:0000313" key="2">
    <source>
        <dbReference type="EMBL" id="CAA9577652.1"/>
    </source>
</evidence>